<dbReference type="SUPFAM" id="SSF53300">
    <property type="entry name" value="vWA-like"/>
    <property type="match status" value="1"/>
</dbReference>
<protein>
    <recommendedName>
        <fullName evidence="4">VWFA domain-containing protein</fullName>
    </recommendedName>
</protein>
<accession>A0A9X2NAN5</accession>
<evidence type="ECO:0000313" key="2">
    <source>
        <dbReference type="EMBL" id="MCR6484033.1"/>
    </source>
</evidence>
<dbReference type="EMBL" id="JAMXQV010000007">
    <property type="protein sequence ID" value="MCR6484033.1"/>
    <property type="molecule type" value="Genomic_DNA"/>
</dbReference>
<evidence type="ECO:0008006" key="4">
    <source>
        <dbReference type="Google" id="ProtNLM"/>
    </source>
</evidence>
<feature type="chain" id="PRO_5040755094" description="VWFA domain-containing protein" evidence="1">
    <location>
        <begin position="36"/>
        <end position="271"/>
    </location>
</feature>
<feature type="signal peptide" evidence="1">
    <location>
        <begin position="1"/>
        <end position="35"/>
    </location>
</feature>
<gene>
    <name evidence="2" type="ORF">M8542_14510</name>
</gene>
<keyword evidence="3" id="KW-1185">Reference proteome</keyword>
<name>A0A9X2NAN5_9PSEU</name>
<evidence type="ECO:0000313" key="3">
    <source>
        <dbReference type="Proteomes" id="UP001144096"/>
    </source>
</evidence>
<organism evidence="2 3">
    <name type="scientific">Amycolatopsis iheyensis</name>
    <dbReference type="NCBI Taxonomy" id="2945988"/>
    <lineage>
        <taxon>Bacteria</taxon>
        <taxon>Bacillati</taxon>
        <taxon>Actinomycetota</taxon>
        <taxon>Actinomycetes</taxon>
        <taxon>Pseudonocardiales</taxon>
        <taxon>Pseudonocardiaceae</taxon>
        <taxon>Amycolatopsis</taxon>
    </lineage>
</organism>
<dbReference type="Proteomes" id="UP001144096">
    <property type="component" value="Unassembled WGS sequence"/>
</dbReference>
<dbReference type="RefSeq" id="WP_257920671.1">
    <property type="nucleotide sequence ID" value="NZ_JAMXQV010000007.1"/>
</dbReference>
<dbReference type="InterPro" id="IPR036465">
    <property type="entry name" value="vWFA_dom_sf"/>
</dbReference>
<dbReference type="PROSITE" id="PS51257">
    <property type="entry name" value="PROKAR_LIPOPROTEIN"/>
    <property type="match status" value="1"/>
</dbReference>
<proteinExistence type="predicted"/>
<evidence type="ECO:0000256" key="1">
    <source>
        <dbReference type="SAM" id="SignalP"/>
    </source>
</evidence>
<keyword evidence="1" id="KW-0732">Signal</keyword>
<dbReference type="Gene3D" id="3.40.50.410">
    <property type="entry name" value="von Willebrand factor, type A domain"/>
    <property type="match status" value="1"/>
</dbReference>
<reference evidence="2" key="1">
    <citation type="submission" date="2022-06" db="EMBL/GenBank/DDBJ databases">
        <title>Amycolatopsis iheyaensis sp. nov., a new species of the genus Amycolatopsis isolated from soil in Iheya island, Japan.</title>
        <authorList>
            <person name="Ngamcharungchit C."/>
            <person name="Kanto H."/>
            <person name="Take A."/>
            <person name="Intra B."/>
            <person name="Matsumoto A."/>
            <person name="Panbangred W."/>
            <person name="Inahashi Y."/>
        </authorList>
    </citation>
    <scope>NUCLEOTIDE SEQUENCE</scope>
    <source>
        <strain evidence="2">OK19-0408</strain>
    </source>
</reference>
<sequence length="271" mass="27797">MSCFTKSNLTRITPARALTAAVVGTALALAGCSTASRPNNDLAADQQILATCDAAAPPAADIQLDGSGSSSSDAITEERFKAIESIVRTTAICSGRLRVSVFSSSSAATNIIIDKSLHLDGATDNARLKKLPALVTSSMAAIRSGYSAAATSLPNGGSDISAEYRLASEWIGQLGAPYRLHLYLLTDGFQNVGFRLDDKVISKQAAGELANGVAVPPLPGASVLVAGLGRISGDPPSSEMVDGLIAFYDALCKNASAAQCVSVTDYTVAGR</sequence>
<dbReference type="AlphaFoldDB" id="A0A9X2NAN5"/>
<comment type="caution">
    <text evidence="2">The sequence shown here is derived from an EMBL/GenBank/DDBJ whole genome shotgun (WGS) entry which is preliminary data.</text>
</comment>